<feature type="compositionally biased region" description="Polar residues" evidence="5">
    <location>
        <begin position="583"/>
        <end position="595"/>
    </location>
</feature>
<evidence type="ECO:0000256" key="1">
    <source>
        <dbReference type="ARBA" id="ARBA00004141"/>
    </source>
</evidence>
<keyword evidence="9" id="KW-1185">Reference proteome</keyword>
<evidence type="ECO:0000256" key="3">
    <source>
        <dbReference type="ARBA" id="ARBA00022989"/>
    </source>
</evidence>
<organism evidence="8 9">
    <name type="scientific">Babjeviella inositovora NRRL Y-12698</name>
    <dbReference type="NCBI Taxonomy" id="984486"/>
    <lineage>
        <taxon>Eukaryota</taxon>
        <taxon>Fungi</taxon>
        <taxon>Dikarya</taxon>
        <taxon>Ascomycota</taxon>
        <taxon>Saccharomycotina</taxon>
        <taxon>Pichiomycetes</taxon>
        <taxon>Serinales incertae sedis</taxon>
        <taxon>Babjeviella</taxon>
    </lineage>
</organism>
<evidence type="ECO:0000256" key="5">
    <source>
        <dbReference type="SAM" id="MobiDB-lite"/>
    </source>
</evidence>
<dbReference type="GO" id="GO:0035838">
    <property type="term" value="C:growing cell tip"/>
    <property type="evidence" value="ECO:0007669"/>
    <property type="project" value="TreeGrafter"/>
</dbReference>
<keyword evidence="7" id="KW-0732">Signal</keyword>
<protein>
    <recommendedName>
        <fullName evidence="10">PH-response regulator protein palI/RIM9</fullName>
    </recommendedName>
</protein>
<dbReference type="GeneID" id="30147208"/>
<keyword evidence="3 6" id="KW-1133">Transmembrane helix</keyword>
<dbReference type="InterPro" id="IPR009571">
    <property type="entry name" value="SUR7/Rim9-like_fungi"/>
</dbReference>
<feature type="signal peptide" evidence="7">
    <location>
        <begin position="1"/>
        <end position="26"/>
    </location>
</feature>
<feature type="compositionally biased region" description="Polar residues" evidence="5">
    <location>
        <begin position="686"/>
        <end position="707"/>
    </location>
</feature>
<evidence type="ECO:0000256" key="7">
    <source>
        <dbReference type="SAM" id="SignalP"/>
    </source>
</evidence>
<keyword evidence="4 6" id="KW-0472">Membrane</keyword>
<feature type="region of interest" description="Disordered" evidence="5">
    <location>
        <begin position="686"/>
        <end position="720"/>
    </location>
</feature>
<sequence length="847" mass="92441">MIKKIPILLVVLLLVAFVCQFLSVLSAPVTTSIALSNYANKLFGVFGVCLNGVCSKASIGYPTSLVEEEGFSLPSNARHSVSKLLVVHPISAGFNFLLLAGSVFLLSDRFAASPNFVLVLLVFSFPTFLLTLLSFLVDILVFIPHLDWPGWIIIVSIVFIAVYIALLCFVKRSATTRQYKRPQFTEYLNTSNGELETKSNPDPAYEMNYTYGEVEGSSHPSHYSPVDDSRSSPDRGNTFDRDGYRYYHPVQDDALDDTNVTGDLTQNNLETQEGTAPMEVLDASMNPVLHKAVQAFPETARTDFQSNTQAGFQNQPQDIFENADIPVYTLSPRPAAIPPGAPKTPYPVNDDFDFSSPATPTEYFHPQSATAGNANTFTNDPAANFHANGFMGTDDYVTPKIGSTPQRVVSGPRPYPGDAESLLHSSPVVPTSPETVLPSEGARRNLNPEMVKHKLSVSLEDGGSMYTSGTSAYISAESDEDRFRNSAVDSENESTLDPDLQVEATEFNQSQMTTVLSPASDRTFEGHNPAADAYSRFTEDSSTIHGLSRNATLQKPRKAEGPAVMPFGEQSYAAVGSHRHNPTSEQSVPGSSIYTEQPAVGNGIEDGESDVSDVLDIYKRASVQKQDPSPTRVSSVTQPLRIDARDVSNTQMISVYSDDTETSPNLLATPYLGEYESDMLNTNSSIRLARTPSPSGHQRHSQISSGAPDSPIGSVHSDFTSISQRGINPKYFESDEYRTLMLQGQQDHLANQFQKNRSLVRTVQVKRVSNYGMDAIAQASASSAQVNGPMERFKSLTNGQRLSHASNSLPSQFSPDVVLDNNPDFSLGNRRMKSVTRKVSNTAAKYA</sequence>
<dbReference type="Pfam" id="PF06687">
    <property type="entry name" value="SUR7"/>
    <property type="match status" value="1"/>
</dbReference>
<comment type="subcellular location">
    <subcellularLocation>
        <location evidence="1">Membrane</location>
        <topology evidence="1">Multi-pass membrane protein</topology>
    </subcellularLocation>
</comment>
<dbReference type="EMBL" id="KV454434">
    <property type="protein sequence ID" value="ODQ78757.1"/>
    <property type="molecule type" value="Genomic_DNA"/>
</dbReference>
<dbReference type="Proteomes" id="UP000094336">
    <property type="component" value="Unassembled WGS sequence"/>
</dbReference>
<evidence type="ECO:0000313" key="8">
    <source>
        <dbReference type="EMBL" id="ODQ78757.1"/>
    </source>
</evidence>
<dbReference type="GO" id="GO:0005886">
    <property type="term" value="C:plasma membrane"/>
    <property type="evidence" value="ECO:0007669"/>
    <property type="project" value="InterPro"/>
</dbReference>
<evidence type="ECO:0000313" key="9">
    <source>
        <dbReference type="Proteomes" id="UP000094336"/>
    </source>
</evidence>
<accession>A0A1E3QP51</accession>
<gene>
    <name evidence="8" type="ORF">BABINDRAFT_162445</name>
</gene>
<feature type="transmembrane region" description="Helical" evidence="6">
    <location>
        <begin position="148"/>
        <end position="170"/>
    </location>
</feature>
<dbReference type="RefSeq" id="XP_018984085.1">
    <property type="nucleotide sequence ID" value="XM_019129355.1"/>
</dbReference>
<dbReference type="AlphaFoldDB" id="A0A1E3QP51"/>
<evidence type="ECO:0000256" key="4">
    <source>
        <dbReference type="ARBA" id="ARBA00023136"/>
    </source>
</evidence>
<dbReference type="PANTHER" id="PTHR28013:SF3">
    <property type="entry name" value="PROTEIN DCV1-RELATED"/>
    <property type="match status" value="1"/>
</dbReference>
<proteinExistence type="predicted"/>
<dbReference type="PANTHER" id="PTHR28013">
    <property type="entry name" value="PROTEIN DCV1-RELATED"/>
    <property type="match status" value="1"/>
</dbReference>
<dbReference type="InterPro" id="IPR051380">
    <property type="entry name" value="pH-response_reg_palI/RIM9"/>
</dbReference>
<reference evidence="9" key="1">
    <citation type="submission" date="2016-05" db="EMBL/GenBank/DDBJ databases">
        <title>Comparative genomics of biotechnologically important yeasts.</title>
        <authorList>
            <consortium name="DOE Joint Genome Institute"/>
            <person name="Riley R."/>
            <person name="Haridas S."/>
            <person name="Wolfe K.H."/>
            <person name="Lopes M.R."/>
            <person name="Hittinger C.T."/>
            <person name="Goker M."/>
            <person name="Salamov A."/>
            <person name="Wisecaver J."/>
            <person name="Long T.M."/>
            <person name="Aerts A.L."/>
            <person name="Barry K."/>
            <person name="Choi C."/>
            <person name="Clum A."/>
            <person name="Coughlan A.Y."/>
            <person name="Deshpande S."/>
            <person name="Douglass A.P."/>
            <person name="Hanson S.J."/>
            <person name="Klenk H.-P."/>
            <person name="Labutti K."/>
            <person name="Lapidus A."/>
            <person name="Lindquist E."/>
            <person name="Lipzen A."/>
            <person name="Meier-Kolthoff J.P."/>
            <person name="Ohm R.A."/>
            <person name="Otillar R.P."/>
            <person name="Pangilinan J."/>
            <person name="Peng Y."/>
            <person name="Rokas A."/>
            <person name="Rosa C.A."/>
            <person name="Scheuner C."/>
            <person name="Sibirny A.A."/>
            <person name="Slot J.C."/>
            <person name="Stielow J.B."/>
            <person name="Sun H."/>
            <person name="Kurtzman C.P."/>
            <person name="Blackwell M."/>
            <person name="Grigoriev I.V."/>
            <person name="Jeffries T.W."/>
        </authorList>
    </citation>
    <scope>NUCLEOTIDE SEQUENCE [LARGE SCALE GENOMIC DNA]</scope>
    <source>
        <strain evidence="9">NRRL Y-12698</strain>
    </source>
</reference>
<feature type="chain" id="PRO_5009134317" description="PH-response regulator protein palI/RIM9" evidence="7">
    <location>
        <begin position="27"/>
        <end position="847"/>
    </location>
</feature>
<evidence type="ECO:0000256" key="6">
    <source>
        <dbReference type="SAM" id="Phobius"/>
    </source>
</evidence>
<dbReference type="GO" id="GO:0032153">
    <property type="term" value="C:cell division site"/>
    <property type="evidence" value="ECO:0007669"/>
    <property type="project" value="TreeGrafter"/>
</dbReference>
<feature type="transmembrane region" description="Helical" evidence="6">
    <location>
        <begin position="85"/>
        <end position="106"/>
    </location>
</feature>
<dbReference type="STRING" id="984486.A0A1E3QP51"/>
<feature type="region of interest" description="Disordered" evidence="5">
    <location>
        <begin position="215"/>
        <end position="240"/>
    </location>
</feature>
<feature type="compositionally biased region" description="Basic and acidic residues" evidence="5">
    <location>
        <begin position="225"/>
        <end position="240"/>
    </location>
</feature>
<dbReference type="OrthoDB" id="2354757at2759"/>
<feature type="region of interest" description="Disordered" evidence="5">
    <location>
        <begin position="421"/>
        <end position="441"/>
    </location>
</feature>
<name>A0A1E3QP51_9ASCO</name>
<evidence type="ECO:0008006" key="10">
    <source>
        <dbReference type="Google" id="ProtNLM"/>
    </source>
</evidence>
<feature type="transmembrane region" description="Helical" evidence="6">
    <location>
        <begin position="118"/>
        <end position="142"/>
    </location>
</feature>
<evidence type="ECO:0000256" key="2">
    <source>
        <dbReference type="ARBA" id="ARBA00022692"/>
    </source>
</evidence>
<feature type="region of interest" description="Disordered" evidence="5">
    <location>
        <begin position="576"/>
        <end position="608"/>
    </location>
</feature>
<keyword evidence="2 6" id="KW-0812">Transmembrane</keyword>